<evidence type="ECO:0000256" key="2">
    <source>
        <dbReference type="ARBA" id="ARBA00022692"/>
    </source>
</evidence>
<keyword evidence="4 5" id="KW-0472">Membrane</keyword>
<evidence type="ECO:0000256" key="3">
    <source>
        <dbReference type="ARBA" id="ARBA00022989"/>
    </source>
</evidence>
<feature type="transmembrane region" description="Helical" evidence="5">
    <location>
        <begin position="164"/>
        <end position="190"/>
    </location>
</feature>
<keyword evidence="7" id="KW-1185">Reference proteome</keyword>
<evidence type="ECO:0000256" key="5">
    <source>
        <dbReference type="SAM" id="Phobius"/>
    </source>
</evidence>
<dbReference type="SUPFAM" id="SSF103473">
    <property type="entry name" value="MFS general substrate transporter"/>
    <property type="match status" value="1"/>
</dbReference>
<dbReference type="PANTHER" id="PTHR21576:SF158">
    <property type="entry name" value="RIBOSOMAL RNA-PROCESSING PROTEIN 12-LIKE CONSERVED DOMAIN-CONTAINING PROTEIN"/>
    <property type="match status" value="1"/>
</dbReference>
<sequence length="238" mass="25790">PDTKTRTSVDLERNCKLHVVPTAQPDITGREILADSRFWLLFTTVFILVGSSLFIMSNIAFIVESLGGPMEQIPTMVALFSVGNCCGRVVAGIISDSVLDRCPRIYFVSVASVLVGATHTLFLVIPRAYLVVPITLAGIADGVMFAAFPVLTRETFGARHFGKNFGLISVANALGFPLFYSPVGSFVYSMSAVRVDGVQKCIGDECFRPVFLLVVALSVVSLAASLRFAARQSYVRLR</sequence>
<dbReference type="GO" id="GO:0016020">
    <property type="term" value="C:membrane"/>
    <property type="evidence" value="ECO:0007669"/>
    <property type="project" value="UniProtKB-SubCell"/>
</dbReference>
<dbReference type="EMBL" id="QXFT01000199">
    <property type="protein sequence ID" value="KAE9351191.1"/>
    <property type="molecule type" value="Genomic_DNA"/>
</dbReference>
<feature type="non-terminal residue" evidence="6">
    <location>
        <position position="1"/>
    </location>
</feature>
<dbReference type="AlphaFoldDB" id="A0A6A4FKR9"/>
<dbReference type="InterPro" id="IPR011701">
    <property type="entry name" value="MFS"/>
</dbReference>
<keyword evidence="3 5" id="KW-1133">Transmembrane helix</keyword>
<comment type="subcellular location">
    <subcellularLocation>
        <location evidence="1">Membrane</location>
        <topology evidence="1">Multi-pass membrane protein</topology>
    </subcellularLocation>
</comment>
<feature type="transmembrane region" description="Helical" evidence="5">
    <location>
        <begin position="210"/>
        <end position="230"/>
    </location>
</feature>
<name>A0A6A4FKR9_9STRA</name>
<dbReference type="Pfam" id="PF07690">
    <property type="entry name" value="MFS_1"/>
    <property type="match status" value="1"/>
</dbReference>
<dbReference type="GO" id="GO:0022857">
    <property type="term" value="F:transmembrane transporter activity"/>
    <property type="evidence" value="ECO:0007669"/>
    <property type="project" value="InterPro"/>
</dbReference>
<evidence type="ECO:0008006" key="8">
    <source>
        <dbReference type="Google" id="ProtNLM"/>
    </source>
</evidence>
<feature type="transmembrane region" description="Helical" evidence="5">
    <location>
        <begin position="106"/>
        <end position="125"/>
    </location>
</feature>
<accession>A0A6A4FKR9</accession>
<gene>
    <name evidence="6" type="ORF">PR003_g4997</name>
</gene>
<evidence type="ECO:0000256" key="1">
    <source>
        <dbReference type="ARBA" id="ARBA00004141"/>
    </source>
</evidence>
<reference evidence="6 7" key="1">
    <citation type="submission" date="2018-08" db="EMBL/GenBank/DDBJ databases">
        <title>Genomic investigation of the strawberry pathogen Phytophthora fragariae indicates pathogenicity is determined by transcriptional variation in three key races.</title>
        <authorList>
            <person name="Adams T.M."/>
            <person name="Armitage A.D."/>
            <person name="Sobczyk M.K."/>
            <person name="Bates H.J."/>
            <person name="Dunwell J.M."/>
            <person name="Nellist C.F."/>
            <person name="Harrison R.J."/>
        </authorList>
    </citation>
    <scope>NUCLEOTIDE SEQUENCE [LARGE SCALE GENOMIC DNA]</scope>
    <source>
        <strain evidence="6 7">SCRP333</strain>
    </source>
</reference>
<keyword evidence="2 5" id="KW-0812">Transmembrane</keyword>
<feature type="transmembrane region" description="Helical" evidence="5">
    <location>
        <begin position="131"/>
        <end position="152"/>
    </location>
</feature>
<dbReference type="Gene3D" id="1.20.1250.20">
    <property type="entry name" value="MFS general substrate transporter like domains"/>
    <property type="match status" value="1"/>
</dbReference>
<proteinExistence type="predicted"/>
<protein>
    <recommendedName>
        <fullName evidence="8">Major facilitator superfamily (MFS) profile domain-containing protein</fullName>
    </recommendedName>
</protein>
<comment type="caution">
    <text evidence="6">The sequence shown here is derived from an EMBL/GenBank/DDBJ whole genome shotgun (WGS) entry which is preliminary data.</text>
</comment>
<dbReference type="Proteomes" id="UP000434957">
    <property type="component" value="Unassembled WGS sequence"/>
</dbReference>
<dbReference type="PANTHER" id="PTHR21576">
    <property type="entry name" value="UNCHARACTERIZED NODULIN-LIKE PROTEIN"/>
    <property type="match status" value="1"/>
</dbReference>
<feature type="transmembrane region" description="Helical" evidence="5">
    <location>
        <begin position="75"/>
        <end position="94"/>
    </location>
</feature>
<evidence type="ECO:0000313" key="7">
    <source>
        <dbReference type="Proteomes" id="UP000434957"/>
    </source>
</evidence>
<dbReference type="InterPro" id="IPR036259">
    <property type="entry name" value="MFS_trans_sf"/>
</dbReference>
<feature type="transmembrane region" description="Helical" evidence="5">
    <location>
        <begin position="38"/>
        <end position="63"/>
    </location>
</feature>
<evidence type="ECO:0000313" key="6">
    <source>
        <dbReference type="EMBL" id="KAE9351191.1"/>
    </source>
</evidence>
<organism evidence="6 7">
    <name type="scientific">Phytophthora rubi</name>
    <dbReference type="NCBI Taxonomy" id="129364"/>
    <lineage>
        <taxon>Eukaryota</taxon>
        <taxon>Sar</taxon>
        <taxon>Stramenopiles</taxon>
        <taxon>Oomycota</taxon>
        <taxon>Peronosporomycetes</taxon>
        <taxon>Peronosporales</taxon>
        <taxon>Peronosporaceae</taxon>
        <taxon>Phytophthora</taxon>
    </lineage>
</organism>
<evidence type="ECO:0000256" key="4">
    <source>
        <dbReference type="ARBA" id="ARBA00023136"/>
    </source>
</evidence>